<dbReference type="OrthoDB" id="111691at2"/>
<organism evidence="2 3">
    <name type="scientific">Pseudobacter ginsenosidimutans</name>
    <dbReference type="NCBI Taxonomy" id="661488"/>
    <lineage>
        <taxon>Bacteria</taxon>
        <taxon>Pseudomonadati</taxon>
        <taxon>Bacteroidota</taxon>
        <taxon>Chitinophagia</taxon>
        <taxon>Chitinophagales</taxon>
        <taxon>Chitinophagaceae</taxon>
        <taxon>Pseudobacter</taxon>
    </lineage>
</organism>
<keyword evidence="3" id="KW-1185">Reference proteome</keyword>
<name>A0A4Q7N0I9_9BACT</name>
<keyword evidence="1" id="KW-1133">Transmembrane helix</keyword>
<feature type="transmembrane region" description="Helical" evidence="1">
    <location>
        <begin position="193"/>
        <end position="213"/>
    </location>
</feature>
<feature type="transmembrane region" description="Helical" evidence="1">
    <location>
        <begin position="343"/>
        <end position="364"/>
    </location>
</feature>
<dbReference type="RefSeq" id="WP_130539501.1">
    <property type="nucleotide sequence ID" value="NZ_CP042431.1"/>
</dbReference>
<dbReference type="Proteomes" id="UP000293874">
    <property type="component" value="Unassembled WGS sequence"/>
</dbReference>
<protein>
    <submittedName>
        <fullName evidence="2">Putative iron-regulated membrane protein</fullName>
    </submittedName>
</protein>
<keyword evidence="1" id="KW-0812">Transmembrane</keyword>
<dbReference type="InterPro" id="IPR005625">
    <property type="entry name" value="PepSY-ass_TM"/>
</dbReference>
<keyword evidence="1" id="KW-0472">Membrane</keyword>
<reference evidence="2 3" key="1">
    <citation type="submission" date="2019-02" db="EMBL/GenBank/DDBJ databases">
        <title>Genomic Encyclopedia of Type Strains, Phase IV (KMG-IV): sequencing the most valuable type-strain genomes for metagenomic binning, comparative biology and taxonomic classification.</title>
        <authorList>
            <person name="Goeker M."/>
        </authorList>
    </citation>
    <scope>NUCLEOTIDE SEQUENCE [LARGE SCALE GENOMIC DNA]</scope>
    <source>
        <strain evidence="2 3">DSM 18116</strain>
    </source>
</reference>
<dbReference type="Pfam" id="PF03929">
    <property type="entry name" value="PepSY_TM"/>
    <property type="match status" value="1"/>
</dbReference>
<proteinExistence type="predicted"/>
<evidence type="ECO:0000313" key="2">
    <source>
        <dbReference type="EMBL" id="RZS75097.1"/>
    </source>
</evidence>
<sequence>MTLKKLILQIHLWLGLATGLVVFIMGLTGAIYCFQPELSRLITQPYLKVQAQEKPFLPVTEYKRIAEAQLPGKKPTRILIKGPETAVIVQFSGKKPKPFSYAVFLNPYTGEVLKTRDMNSEFFRWVLNGHMYLWLPQPIGKAVTGASTLIFLVMVISGIVLWWPRNKARKKSSFKVKWSASPKRLNYDLHNVFGFYASWILIFTIITGLYWSYEFTSKATYWTFSGGESKPKTPAPKSVKMPLTDSSMQPLDKIFNQVRASYPAAKGFQVNIPQTDSAAILVRAYPDLDTYYQSDNVYFDQYSAKEIPVKFLGKYADANAGEKAIRMNYDIHVGAIAGLPGRILMFFVSLIAASLPVTGFYIWWGKKKKKSAAKVKPAIRKHTELQPA</sequence>
<dbReference type="PANTHER" id="PTHR34219:SF3">
    <property type="entry name" value="BLL7967 PROTEIN"/>
    <property type="match status" value="1"/>
</dbReference>
<evidence type="ECO:0000256" key="1">
    <source>
        <dbReference type="SAM" id="Phobius"/>
    </source>
</evidence>
<feature type="transmembrane region" description="Helical" evidence="1">
    <location>
        <begin position="142"/>
        <end position="163"/>
    </location>
</feature>
<comment type="caution">
    <text evidence="2">The sequence shown here is derived from an EMBL/GenBank/DDBJ whole genome shotgun (WGS) entry which is preliminary data.</text>
</comment>
<feature type="transmembrane region" description="Helical" evidence="1">
    <location>
        <begin position="12"/>
        <end position="32"/>
    </location>
</feature>
<dbReference type="EMBL" id="SGXA01000001">
    <property type="protein sequence ID" value="RZS75097.1"/>
    <property type="molecule type" value="Genomic_DNA"/>
</dbReference>
<gene>
    <name evidence="2" type="ORF">EV199_0957</name>
</gene>
<accession>A0A4Q7N0I9</accession>
<evidence type="ECO:0000313" key="3">
    <source>
        <dbReference type="Proteomes" id="UP000293874"/>
    </source>
</evidence>
<dbReference type="AlphaFoldDB" id="A0A4Q7N0I9"/>
<dbReference type="PANTHER" id="PTHR34219">
    <property type="entry name" value="IRON-REGULATED INNER MEMBRANE PROTEIN-RELATED"/>
    <property type="match status" value="1"/>
</dbReference>